<feature type="compositionally biased region" description="Basic and acidic residues" evidence="5">
    <location>
        <begin position="12"/>
        <end position="21"/>
    </location>
</feature>
<evidence type="ECO:0000256" key="2">
    <source>
        <dbReference type="ARBA" id="ARBA00022801"/>
    </source>
</evidence>
<dbReference type="GO" id="GO:0017110">
    <property type="term" value="F:nucleoside diphosphate phosphatase activity"/>
    <property type="evidence" value="ECO:0007669"/>
    <property type="project" value="TreeGrafter"/>
</dbReference>
<dbReference type="PANTHER" id="PTHR11782">
    <property type="entry name" value="ADENOSINE/GUANOSINE DIPHOSPHATASE"/>
    <property type="match status" value="1"/>
</dbReference>
<evidence type="ECO:0000256" key="4">
    <source>
        <dbReference type="PIRSR" id="PIRSR600407-2"/>
    </source>
</evidence>
<feature type="transmembrane region" description="Helical" evidence="6">
    <location>
        <begin position="505"/>
        <end position="526"/>
    </location>
</feature>
<keyword evidence="8" id="KW-1185">Reference proteome</keyword>
<evidence type="ECO:0008006" key="9">
    <source>
        <dbReference type="Google" id="ProtNLM"/>
    </source>
</evidence>
<dbReference type="GO" id="GO:0009134">
    <property type="term" value="P:nucleoside diphosphate catabolic process"/>
    <property type="evidence" value="ECO:0007669"/>
    <property type="project" value="TreeGrafter"/>
</dbReference>
<sequence>MRRSNAPTARASSDKVKTDDFPKMDSVKLNFRPTRSISRNPTRHNLKTKFIFYSSIALLLAFFCFIFDSSRNFIIKHTANRNYAIVIDGGSTGTRIHVFEYQVRNGMPVSNFRGNGLHSMKVNPGLSAYAEEPEMAESAINELVAFGKKAVPREFWGRTRIRLMATAGMRLLDSEVQDRILGVCRKVLKGSGFMFQDEWASVISGLGSDEGVYAWVIANYALGTLGGDPQQTTGIIELGGASAQVTFVSDEPLPQEYSSKVKFGNHTYSLYSHSLLHFGQNVAFDLLRESLVARGKDLGIDSFQSVKPIDPCIPRGYKHETEPWSFSPNHSAEKTKYLSTLNPNGNFSECRSAARLLLQNGKEKCSYKSCDIGSAFIPKLRGKFLATENFFHTTKFFGLAPKAFLSDLVVAGEKFCEEDWSKLRSKYNSLAEEDLLRYCFSSAYIVALLHDSLGVSLDDGRIGYANQVDEIPLDWALGAFIMQSSADLDRESSSNWFAFMSGSDVSTSLITVFGVLVLFIFAASYVRSWRNPRPQLKTVYDLEKGKYIVKA</sequence>
<keyword evidence="6" id="KW-0472">Membrane</keyword>
<evidence type="ECO:0000256" key="1">
    <source>
        <dbReference type="ARBA" id="ARBA00009283"/>
    </source>
</evidence>
<keyword evidence="4" id="KW-0067">ATP-binding</keyword>
<feature type="compositionally biased region" description="Polar residues" evidence="5">
    <location>
        <begin position="1"/>
        <end position="11"/>
    </location>
</feature>
<gene>
    <name evidence="7" type="ORF">CEPIT_LOCUS25609</name>
</gene>
<dbReference type="PANTHER" id="PTHR11782:SF3">
    <property type="entry name" value="APYRASE 6-RELATED"/>
    <property type="match status" value="1"/>
</dbReference>
<dbReference type="Gene3D" id="3.30.420.40">
    <property type="match status" value="1"/>
</dbReference>
<evidence type="ECO:0000313" key="7">
    <source>
        <dbReference type="EMBL" id="CAH9123935.1"/>
    </source>
</evidence>
<protein>
    <recommendedName>
        <fullName evidence="9">Apyrase</fullName>
    </recommendedName>
</protein>
<feature type="transmembrane region" description="Helical" evidence="6">
    <location>
        <begin position="50"/>
        <end position="68"/>
    </location>
</feature>
<dbReference type="GO" id="GO:0005524">
    <property type="term" value="F:ATP binding"/>
    <property type="evidence" value="ECO:0007669"/>
    <property type="project" value="UniProtKB-KW"/>
</dbReference>
<keyword evidence="6" id="KW-0812">Transmembrane</keyword>
<evidence type="ECO:0000256" key="3">
    <source>
        <dbReference type="PIRSR" id="PIRSR600407-1"/>
    </source>
</evidence>
<proteinExistence type="inferred from homology"/>
<comment type="caution">
    <text evidence="7">The sequence shown here is derived from an EMBL/GenBank/DDBJ whole genome shotgun (WGS) entry which is preliminary data.</text>
</comment>
<organism evidence="7 8">
    <name type="scientific">Cuscuta epithymum</name>
    <dbReference type="NCBI Taxonomy" id="186058"/>
    <lineage>
        <taxon>Eukaryota</taxon>
        <taxon>Viridiplantae</taxon>
        <taxon>Streptophyta</taxon>
        <taxon>Embryophyta</taxon>
        <taxon>Tracheophyta</taxon>
        <taxon>Spermatophyta</taxon>
        <taxon>Magnoliopsida</taxon>
        <taxon>eudicotyledons</taxon>
        <taxon>Gunneridae</taxon>
        <taxon>Pentapetalae</taxon>
        <taxon>asterids</taxon>
        <taxon>lamiids</taxon>
        <taxon>Solanales</taxon>
        <taxon>Convolvulaceae</taxon>
        <taxon>Cuscuteae</taxon>
        <taxon>Cuscuta</taxon>
        <taxon>Cuscuta subgen. Cuscuta</taxon>
    </lineage>
</organism>
<dbReference type="Gene3D" id="3.30.420.150">
    <property type="entry name" value="Exopolyphosphatase. Domain 2"/>
    <property type="match status" value="1"/>
</dbReference>
<evidence type="ECO:0000313" key="8">
    <source>
        <dbReference type="Proteomes" id="UP001152523"/>
    </source>
</evidence>
<feature type="binding site" evidence="4">
    <location>
        <begin position="240"/>
        <end position="244"/>
    </location>
    <ligand>
        <name>ATP</name>
        <dbReference type="ChEBI" id="CHEBI:30616"/>
    </ligand>
</feature>
<keyword evidence="2" id="KW-0378">Hydrolase</keyword>
<evidence type="ECO:0000256" key="5">
    <source>
        <dbReference type="SAM" id="MobiDB-lite"/>
    </source>
</evidence>
<dbReference type="Proteomes" id="UP001152523">
    <property type="component" value="Unassembled WGS sequence"/>
</dbReference>
<feature type="active site" description="Proton acceptor" evidence="3">
    <location>
        <position position="210"/>
    </location>
</feature>
<feature type="region of interest" description="Disordered" evidence="5">
    <location>
        <begin position="1"/>
        <end position="21"/>
    </location>
</feature>
<evidence type="ECO:0000256" key="6">
    <source>
        <dbReference type="SAM" id="Phobius"/>
    </source>
</evidence>
<comment type="similarity">
    <text evidence="1">Belongs to the GDA1/CD39 NTPase family.</text>
</comment>
<dbReference type="EMBL" id="CAMAPF010000933">
    <property type="protein sequence ID" value="CAH9123935.1"/>
    <property type="molecule type" value="Genomic_DNA"/>
</dbReference>
<dbReference type="GO" id="GO:0016020">
    <property type="term" value="C:membrane"/>
    <property type="evidence" value="ECO:0007669"/>
    <property type="project" value="TreeGrafter"/>
</dbReference>
<dbReference type="Pfam" id="PF01150">
    <property type="entry name" value="GDA1_CD39"/>
    <property type="match status" value="1"/>
</dbReference>
<dbReference type="InterPro" id="IPR000407">
    <property type="entry name" value="GDA1_CD39_NTPase"/>
</dbReference>
<keyword evidence="4" id="KW-0547">Nucleotide-binding</keyword>
<keyword evidence="6" id="KW-1133">Transmembrane helix</keyword>
<reference evidence="7" key="1">
    <citation type="submission" date="2022-07" db="EMBL/GenBank/DDBJ databases">
        <authorList>
            <person name="Macas J."/>
            <person name="Novak P."/>
            <person name="Neumann P."/>
        </authorList>
    </citation>
    <scope>NUCLEOTIDE SEQUENCE</scope>
</reference>
<dbReference type="AlphaFoldDB" id="A0AAV0EJ85"/>
<accession>A0AAV0EJ85</accession>
<name>A0AAV0EJ85_9ASTE</name>